<evidence type="ECO:0000313" key="3">
    <source>
        <dbReference type="Proteomes" id="UP000307440"/>
    </source>
</evidence>
<dbReference type="Proteomes" id="UP000307440">
    <property type="component" value="Unassembled WGS sequence"/>
</dbReference>
<sequence>MTLSNSSSPPSPRKKHAASSASPSALTQAAPVYPPLTNSTVVSSPKKHTKPGTKPRNIFSNDGSFLERLQRLRKASISSSTLTFLQFLIRSSFLIQQEEEEKKKAKELLDRKKKFADRFKSRGKRPSSDSPDAPVESAERPTKKAKTSCEEQPLNDYQQELQSMSINPSLKDAGTGVRPLVK</sequence>
<dbReference type="EMBL" id="ML210192">
    <property type="protein sequence ID" value="TFK24956.1"/>
    <property type="molecule type" value="Genomic_DNA"/>
</dbReference>
<protein>
    <submittedName>
        <fullName evidence="2">Uncharacterized protein</fullName>
    </submittedName>
</protein>
<reference evidence="2 3" key="1">
    <citation type="journal article" date="2019" name="Nat. Ecol. Evol.">
        <title>Megaphylogeny resolves global patterns of mushroom evolution.</title>
        <authorList>
            <person name="Varga T."/>
            <person name="Krizsan K."/>
            <person name="Foldi C."/>
            <person name="Dima B."/>
            <person name="Sanchez-Garcia M."/>
            <person name="Sanchez-Ramirez S."/>
            <person name="Szollosi G.J."/>
            <person name="Szarkandi J.G."/>
            <person name="Papp V."/>
            <person name="Albert L."/>
            <person name="Andreopoulos W."/>
            <person name="Angelini C."/>
            <person name="Antonin V."/>
            <person name="Barry K.W."/>
            <person name="Bougher N.L."/>
            <person name="Buchanan P."/>
            <person name="Buyck B."/>
            <person name="Bense V."/>
            <person name="Catcheside P."/>
            <person name="Chovatia M."/>
            <person name="Cooper J."/>
            <person name="Damon W."/>
            <person name="Desjardin D."/>
            <person name="Finy P."/>
            <person name="Geml J."/>
            <person name="Haridas S."/>
            <person name="Hughes K."/>
            <person name="Justo A."/>
            <person name="Karasinski D."/>
            <person name="Kautmanova I."/>
            <person name="Kiss B."/>
            <person name="Kocsube S."/>
            <person name="Kotiranta H."/>
            <person name="LaButti K.M."/>
            <person name="Lechner B.E."/>
            <person name="Liimatainen K."/>
            <person name="Lipzen A."/>
            <person name="Lukacs Z."/>
            <person name="Mihaltcheva S."/>
            <person name="Morgado L.N."/>
            <person name="Niskanen T."/>
            <person name="Noordeloos M.E."/>
            <person name="Ohm R.A."/>
            <person name="Ortiz-Santana B."/>
            <person name="Ovrebo C."/>
            <person name="Racz N."/>
            <person name="Riley R."/>
            <person name="Savchenko A."/>
            <person name="Shiryaev A."/>
            <person name="Soop K."/>
            <person name="Spirin V."/>
            <person name="Szebenyi C."/>
            <person name="Tomsovsky M."/>
            <person name="Tulloss R.E."/>
            <person name="Uehling J."/>
            <person name="Grigoriev I.V."/>
            <person name="Vagvolgyi C."/>
            <person name="Papp T."/>
            <person name="Martin F.M."/>
            <person name="Miettinen O."/>
            <person name="Hibbett D.S."/>
            <person name="Nagy L.G."/>
        </authorList>
    </citation>
    <scope>NUCLEOTIDE SEQUENCE [LARGE SCALE GENOMIC DNA]</scope>
    <source>
        <strain evidence="2 3">CBS 121175</strain>
    </source>
</reference>
<gene>
    <name evidence="2" type="ORF">FA15DRAFT_655488</name>
</gene>
<feature type="compositionally biased region" description="Polar residues" evidence="1">
    <location>
        <begin position="155"/>
        <end position="168"/>
    </location>
</feature>
<proteinExistence type="predicted"/>
<feature type="region of interest" description="Disordered" evidence="1">
    <location>
        <begin position="1"/>
        <end position="62"/>
    </location>
</feature>
<evidence type="ECO:0000313" key="2">
    <source>
        <dbReference type="EMBL" id="TFK24956.1"/>
    </source>
</evidence>
<dbReference type="AlphaFoldDB" id="A0A5C3KWP4"/>
<keyword evidence="3" id="KW-1185">Reference proteome</keyword>
<feature type="region of interest" description="Disordered" evidence="1">
    <location>
        <begin position="108"/>
        <end position="182"/>
    </location>
</feature>
<organism evidence="2 3">
    <name type="scientific">Coprinopsis marcescibilis</name>
    <name type="common">Agaric fungus</name>
    <name type="synonym">Psathyrella marcescibilis</name>
    <dbReference type="NCBI Taxonomy" id="230819"/>
    <lineage>
        <taxon>Eukaryota</taxon>
        <taxon>Fungi</taxon>
        <taxon>Dikarya</taxon>
        <taxon>Basidiomycota</taxon>
        <taxon>Agaricomycotina</taxon>
        <taxon>Agaricomycetes</taxon>
        <taxon>Agaricomycetidae</taxon>
        <taxon>Agaricales</taxon>
        <taxon>Agaricineae</taxon>
        <taxon>Psathyrellaceae</taxon>
        <taxon>Coprinopsis</taxon>
    </lineage>
</organism>
<dbReference type="OrthoDB" id="5544050at2759"/>
<accession>A0A5C3KWP4</accession>
<feature type="compositionally biased region" description="Basic and acidic residues" evidence="1">
    <location>
        <begin position="108"/>
        <end position="120"/>
    </location>
</feature>
<name>A0A5C3KWP4_COPMA</name>
<evidence type="ECO:0000256" key="1">
    <source>
        <dbReference type="SAM" id="MobiDB-lite"/>
    </source>
</evidence>
<feature type="compositionally biased region" description="Low complexity" evidence="1">
    <location>
        <begin position="18"/>
        <end position="31"/>
    </location>
</feature>